<sequence length="271" mass="30332">MINWRDIDYKEQAEQFRFAVSSFPDAAQFIVKEKVWEGFWKYGWFSRILTLAAILIGLNMINNVFEFFSTLRNGLSEMSISGIGTFAQTAFESSYAFLTGSGSRFFMLALLEVIIFHASRRTLHIIAGKESNASFNDFVHAQVRMLVVSGYAWGMTLGLAIPVKIFFGIFEGAAFLKMPVLFLIEAYFMGFSIVDNYQEQYGLSIKQSAKYAQRYLAINLAIGIVVRVLFWVPIAGPVFAPLLAAVAATMVMHQETPLKTEAEAMAATQPS</sequence>
<evidence type="ECO:0000313" key="3">
    <source>
        <dbReference type="Proteomes" id="UP000321580"/>
    </source>
</evidence>
<gene>
    <name evidence="2" type="ORF">FRY97_20050</name>
</gene>
<dbReference type="Proteomes" id="UP000321580">
    <property type="component" value="Unassembled WGS sequence"/>
</dbReference>
<keyword evidence="1" id="KW-0812">Transmembrane</keyword>
<accession>A0A5C6RFR5</accession>
<evidence type="ECO:0008006" key="4">
    <source>
        <dbReference type="Google" id="ProtNLM"/>
    </source>
</evidence>
<dbReference type="EMBL" id="VOOR01000070">
    <property type="protein sequence ID" value="TXB60642.1"/>
    <property type="molecule type" value="Genomic_DNA"/>
</dbReference>
<dbReference type="RefSeq" id="WP_147169406.1">
    <property type="nucleotide sequence ID" value="NZ_VOOR01000070.1"/>
</dbReference>
<feature type="transmembrane region" description="Helical" evidence="1">
    <location>
        <begin position="95"/>
        <end position="116"/>
    </location>
</feature>
<feature type="transmembrane region" description="Helical" evidence="1">
    <location>
        <begin position="42"/>
        <end position="61"/>
    </location>
</feature>
<comment type="caution">
    <text evidence="2">The sequence shown here is derived from an EMBL/GenBank/DDBJ whole genome shotgun (WGS) entry which is preliminary data.</text>
</comment>
<reference evidence="2 3" key="1">
    <citation type="submission" date="2019-08" db="EMBL/GenBank/DDBJ databases">
        <title>Genome of Phaeodactylibacter luteus.</title>
        <authorList>
            <person name="Bowman J.P."/>
        </authorList>
    </citation>
    <scope>NUCLEOTIDE SEQUENCE [LARGE SCALE GENOMIC DNA]</scope>
    <source>
        <strain evidence="2 3">KCTC 42180</strain>
    </source>
</reference>
<dbReference type="AlphaFoldDB" id="A0A5C6RFR5"/>
<evidence type="ECO:0000313" key="2">
    <source>
        <dbReference type="EMBL" id="TXB60642.1"/>
    </source>
</evidence>
<evidence type="ECO:0000256" key="1">
    <source>
        <dbReference type="SAM" id="Phobius"/>
    </source>
</evidence>
<keyword evidence="1" id="KW-0472">Membrane</keyword>
<keyword evidence="3" id="KW-1185">Reference proteome</keyword>
<protein>
    <recommendedName>
        <fullName evidence="4">EI24 domain-containing protein</fullName>
    </recommendedName>
</protein>
<dbReference type="OrthoDB" id="1491906at2"/>
<proteinExistence type="predicted"/>
<feature type="transmembrane region" description="Helical" evidence="1">
    <location>
        <begin position="215"/>
        <end position="234"/>
    </location>
</feature>
<name>A0A5C6RFR5_9BACT</name>
<feature type="transmembrane region" description="Helical" evidence="1">
    <location>
        <begin position="150"/>
        <end position="170"/>
    </location>
</feature>
<feature type="transmembrane region" description="Helical" evidence="1">
    <location>
        <begin position="176"/>
        <end position="194"/>
    </location>
</feature>
<keyword evidence="1" id="KW-1133">Transmembrane helix</keyword>
<organism evidence="2 3">
    <name type="scientific">Phaeodactylibacter luteus</name>
    <dbReference type="NCBI Taxonomy" id="1564516"/>
    <lineage>
        <taxon>Bacteria</taxon>
        <taxon>Pseudomonadati</taxon>
        <taxon>Bacteroidota</taxon>
        <taxon>Saprospiria</taxon>
        <taxon>Saprospirales</taxon>
        <taxon>Haliscomenobacteraceae</taxon>
        <taxon>Phaeodactylibacter</taxon>
    </lineage>
</organism>